<evidence type="ECO:0000256" key="8">
    <source>
        <dbReference type="ARBA" id="ARBA00023014"/>
    </source>
</evidence>
<comment type="pathway">
    <text evidence="2">Carbohydrate biosynthesis; gluconeogenesis.</text>
</comment>
<evidence type="ECO:0000256" key="2">
    <source>
        <dbReference type="ARBA" id="ARBA00004742"/>
    </source>
</evidence>
<evidence type="ECO:0000256" key="3">
    <source>
        <dbReference type="ARBA" id="ARBA00008636"/>
    </source>
</evidence>
<dbReference type="OrthoDB" id="9805537at2"/>
<dbReference type="InterPro" id="IPR004642">
    <property type="entry name" value="Ser_deHydtase_asu"/>
</dbReference>
<protein>
    <recommendedName>
        <fullName evidence="11">L-serine dehydratase</fullName>
        <ecNumber evidence="11">4.3.1.17</ecNumber>
    </recommendedName>
</protein>
<evidence type="ECO:0000256" key="4">
    <source>
        <dbReference type="ARBA" id="ARBA00022432"/>
    </source>
</evidence>
<dbReference type="InterPro" id="IPR005130">
    <property type="entry name" value="Ser_deHydtase-like_asu"/>
</dbReference>
<keyword evidence="7 11" id="KW-0408">Iron</keyword>
<dbReference type="RefSeq" id="WP_134169680.1">
    <property type="nucleotide sequence ID" value="NZ_SODD01000020.1"/>
</dbReference>
<proteinExistence type="inferred from homology"/>
<sequence>MFKSAKELFALTEKENCSISQIMVKREIEVFNRKEEDIYLRMEKSWTIMKQAAHKPIHQELESMGGFLHEEAKDMQAFIESGKSFCGELVDKAVLYALAVSQVNASMGLIVAAPTAGASGVLPGCFVALQEVRGFSDKQIIEALYNASAIGYLTMRNANVSGAQGGCQAEVGTASAMAASAIVELMGGSVQQSLHAASHAFMNILGLVCDPICGLVEVPCQTRNTIGATNALICAQMAMSGIANVIPLDDMIEVMENVGRSLPATLRETAMGGSAKAKHICKGCK</sequence>
<dbReference type="GO" id="GO:0046872">
    <property type="term" value="F:metal ion binding"/>
    <property type="evidence" value="ECO:0007669"/>
    <property type="project" value="UniProtKB-KW"/>
</dbReference>
<dbReference type="EMBL" id="SODD01000020">
    <property type="protein sequence ID" value="TDW16732.1"/>
    <property type="molecule type" value="Genomic_DNA"/>
</dbReference>
<comment type="caution">
    <text evidence="13">The sequence shown here is derived from an EMBL/GenBank/DDBJ whole genome shotgun (WGS) entry which is preliminary data.</text>
</comment>
<evidence type="ECO:0000256" key="5">
    <source>
        <dbReference type="ARBA" id="ARBA00022485"/>
    </source>
</evidence>
<organism evidence="13 14">
    <name type="scientific">Breznakia blatticola</name>
    <dbReference type="NCBI Taxonomy" id="1754012"/>
    <lineage>
        <taxon>Bacteria</taxon>
        <taxon>Bacillati</taxon>
        <taxon>Bacillota</taxon>
        <taxon>Erysipelotrichia</taxon>
        <taxon>Erysipelotrichales</taxon>
        <taxon>Erysipelotrichaceae</taxon>
        <taxon>Breznakia</taxon>
    </lineage>
</organism>
<dbReference type="GO" id="GO:0006094">
    <property type="term" value="P:gluconeogenesis"/>
    <property type="evidence" value="ECO:0007669"/>
    <property type="project" value="UniProtKB-KW"/>
</dbReference>
<evidence type="ECO:0000256" key="11">
    <source>
        <dbReference type="RuleBase" id="RU366059"/>
    </source>
</evidence>
<evidence type="ECO:0000256" key="9">
    <source>
        <dbReference type="ARBA" id="ARBA00023239"/>
    </source>
</evidence>
<comment type="cofactor">
    <cofactor evidence="1 11">
        <name>[4Fe-4S] cluster</name>
        <dbReference type="ChEBI" id="CHEBI:49883"/>
    </cofactor>
</comment>
<evidence type="ECO:0000256" key="6">
    <source>
        <dbReference type="ARBA" id="ARBA00022723"/>
    </source>
</evidence>
<dbReference type="AlphaFoldDB" id="A0A4R7ZHB0"/>
<keyword evidence="4 11" id="KW-0312">Gluconeogenesis</keyword>
<dbReference type="InterPro" id="IPR051318">
    <property type="entry name" value="Fe-S_L-Ser"/>
</dbReference>
<name>A0A4R7ZHB0_9FIRM</name>
<keyword evidence="14" id="KW-1185">Reference proteome</keyword>
<dbReference type="PANTHER" id="PTHR30182:SF1">
    <property type="entry name" value="L-SERINE DEHYDRATASE 1"/>
    <property type="match status" value="1"/>
</dbReference>
<reference evidence="13 14" key="1">
    <citation type="submission" date="2019-03" db="EMBL/GenBank/DDBJ databases">
        <title>Genomic Encyclopedia of Type Strains, Phase IV (KMG-IV): sequencing the most valuable type-strain genomes for metagenomic binning, comparative biology and taxonomic classification.</title>
        <authorList>
            <person name="Goeker M."/>
        </authorList>
    </citation>
    <scope>NUCLEOTIDE SEQUENCE [LARGE SCALE GENOMIC DNA]</scope>
    <source>
        <strain evidence="13 14">DSM 28867</strain>
    </source>
</reference>
<dbReference type="GO" id="GO:0003941">
    <property type="term" value="F:L-serine ammonia-lyase activity"/>
    <property type="evidence" value="ECO:0007669"/>
    <property type="project" value="UniProtKB-UniRule"/>
</dbReference>
<evidence type="ECO:0000256" key="7">
    <source>
        <dbReference type="ARBA" id="ARBA00023004"/>
    </source>
</evidence>
<gene>
    <name evidence="13" type="ORF">EDD63_12012</name>
</gene>
<keyword evidence="6 11" id="KW-0479">Metal-binding</keyword>
<dbReference type="Proteomes" id="UP000294743">
    <property type="component" value="Unassembled WGS sequence"/>
</dbReference>
<comment type="catalytic activity">
    <reaction evidence="10 11">
        <text>L-serine = pyruvate + NH4(+)</text>
        <dbReference type="Rhea" id="RHEA:19169"/>
        <dbReference type="ChEBI" id="CHEBI:15361"/>
        <dbReference type="ChEBI" id="CHEBI:28938"/>
        <dbReference type="ChEBI" id="CHEBI:33384"/>
        <dbReference type="EC" id="4.3.1.17"/>
    </reaction>
</comment>
<evidence type="ECO:0000313" key="14">
    <source>
        <dbReference type="Proteomes" id="UP000294743"/>
    </source>
</evidence>
<accession>A0A4R7ZHB0</accession>
<dbReference type="Pfam" id="PF03313">
    <property type="entry name" value="SDH_alpha"/>
    <property type="match status" value="1"/>
</dbReference>
<comment type="similarity">
    <text evidence="3 11">Belongs to the iron-sulfur dependent L-serine dehydratase family.</text>
</comment>
<evidence type="ECO:0000256" key="1">
    <source>
        <dbReference type="ARBA" id="ARBA00001966"/>
    </source>
</evidence>
<keyword evidence="9 11" id="KW-0456">Lyase</keyword>
<dbReference type="GO" id="GO:0051539">
    <property type="term" value="F:4 iron, 4 sulfur cluster binding"/>
    <property type="evidence" value="ECO:0007669"/>
    <property type="project" value="UniProtKB-UniRule"/>
</dbReference>
<keyword evidence="8 11" id="KW-0411">Iron-sulfur</keyword>
<keyword evidence="5 11" id="KW-0004">4Fe-4S</keyword>
<dbReference type="NCBIfam" id="TIGR00718">
    <property type="entry name" value="sda_alpha"/>
    <property type="match status" value="1"/>
</dbReference>
<dbReference type="PANTHER" id="PTHR30182">
    <property type="entry name" value="L-SERINE DEHYDRATASE"/>
    <property type="match status" value="1"/>
</dbReference>
<feature type="domain" description="Serine dehydratase-like alpha subunit" evidence="12">
    <location>
        <begin position="15"/>
        <end position="273"/>
    </location>
</feature>
<evidence type="ECO:0000313" key="13">
    <source>
        <dbReference type="EMBL" id="TDW16732.1"/>
    </source>
</evidence>
<evidence type="ECO:0000259" key="12">
    <source>
        <dbReference type="Pfam" id="PF03313"/>
    </source>
</evidence>
<dbReference type="EC" id="4.3.1.17" evidence="11"/>
<evidence type="ECO:0000256" key="10">
    <source>
        <dbReference type="ARBA" id="ARBA00049406"/>
    </source>
</evidence>